<dbReference type="Proteomes" id="UP000565579">
    <property type="component" value="Unassembled WGS sequence"/>
</dbReference>
<accession>A0A7X0TWK2</accession>
<dbReference type="EMBL" id="JACHMI010000001">
    <property type="protein sequence ID" value="MBB6546240.1"/>
    <property type="molecule type" value="Genomic_DNA"/>
</dbReference>
<evidence type="ECO:0000313" key="2">
    <source>
        <dbReference type="EMBL" id="MBB6546240.1"/>
    </source>
</evidence>
<feature type="signal peptide" evidence="1">
    <location>
        <begin position="1"/>
        <end position="29"/>
    </location>
</feature>
<keyword evidence="1" id="KW-0732">Signal</keyword>
<evidence type="ECO:0000256" key="1">
    <source>
        <dbReference type="SAM" id="SignalP"/>
    </source>
</evidence>
<evidence type="ECO:0008006" key="4">
    <source>
        <dbReference type="Google" id="ProtNLM"/>
    </source>
</evidence>
<protein>
    <recommendedName>
        <fullName evidence="4">SH3 domain-containing protein</fullName>
    </recommendedName>
</protein>
<proteinExistence type="predicted"/>
<comment type="caution">
    <text evidence="2">The sequence shown here is derived from an EMBL/GenBank/DDBJ whole genome shotgun (WGS) entry which is preliminary data.</text>
</comment>
<evidence type="ECO:0000313" key="3">
    <source>
        <dbReference type="Proteomes" id="UP000565579"/>
    </source>
</evidence>
<dbReference type="PROSITE" id="PS51257">
    <property type="entry name" value="PROKAR_LIPOPROTEIN"/>
    <property type="match status" value="1"/>
</dbReference>
<name>A0A7X0TWK2_9ACTN</name>
<dbReference type="Gene3D" id="2.30.30.40">
    <property type="entry name" value="SH3 Domains"/>
    <property type="match status" value="1"/>
</dbReference>
<dbReference type="RefSeq" id="WP_185100957.1">
    <property type="nucleotide sequence ID" value="NZ_BAAAXY010000140.1"/>
</dbReference>
<dbReference type="AlphaFoldDB" id="A0A7X0TWK2"/>
<feature type="chain" id="PRO_5030882633" description="SH3 domain-containing protein" evidence="1">
    <location>
        <begin position="30"/>
        <end position="103"/>
    </location>
</feature>
<reference evidence="2 3" key="1">
    <citation type="submission" date="2020-08" db="EMBL/GenBank/DDBJ databases">
        <title>Sequencing the genomes of 1000 actinobacteria strains.</title>
        <authorList>
            <person name="Klenk H.-P."/>
        </authorList>
    </citation>
    <scope>NUCLEOTIDE SEQUENCE [LARGE SCALE GENOMIC DNA]</scope>
    <source>
        <strain evidence="2 3">DSM 43768</strain>
    </source>
</reference>
<organism evidence="2 3">
    <name type="scientific">Nonomuraea rubra</name>
    <dbReference type="NCBI Taxonomy" id="46180"/>
    <lineage>
        <taxon>Bacteria</taxon>
        <taxon>Bacillati</taxon>
        <taxon>Actinomycetota</taxon>
        <taxon>Actinomycetes</taxon>
        <taxon>Streptosporangiales</taxon>
        <taxon>Streptosporangiaceae</taxon>
        <taxon>Nonomuraea</taxon>
    </lineage>
</organism>
<sequence length="103" mass="11225">MLTSRIVAGLVAAVLAACGLAVVSTPARASAEDRPGCLYRVVRVKTRLNIRTEPRGRVVDKLYPGDRTWGSCGKSGDWRRIHGTEIGRAGFAHGHFLKKIGRR</sequence>
<keyword evidence="3" id="KW-1185">Reference proteome</keyword>
<gene>
    <name evidence="2" type="ORF">HD593_001035</name>
</gene>